<dbReference type="InterPro" id="IPR012676">
    <property type="entry name" value="TGS-like"/>
</dbReference>
<dbReference type="VEuPathDB" id="FungiDB:BON22_0469"/>
<dbReference type="SUPFAM" id="SSF52540">
    <property type="entry name" value="P-loop containing nucleoside triphosphate hydrolases"/>
    <property type="match status" value="1"/>
</dbReference>
<dbReference type="AlphaFoldDB" id="A0A061AHZ1"/>
<dbReference type="PANTHER" id="PTHR23305:SF9">
    <property type="entry name" value="OBG-LIKE ATPASE HOMOLOG"/>
    <property type="match status" value="1"/>
</dbReference>
<dbReference type="Gene3D" id="3.40.50.300">
    <property type="entry name" value="P-loop containing nucleotide triphosphate hydrolases"/>
    <property type="match status" value="1"/>
</dbReference>
<dbReference type="InterPro" id="IPR004396">
    <property type="entry name" value="ATPase_YchF/OLA1"/>
</dbReference>
<dbReference type="Gene3D" id="1.10.150.300">
    <property type="entry name" value="TGS-like domain"/>
    <property type="match status" value="1"/>
</dbReference>
<dbReference type="SUPFAM" id="SSF81271">
    <property type="entry name" value="TGS-like"/>
    <property type="match status" value="1"/>
</dbReference>
<name>A0A061AHZ1_CYBFA</name>
<accession>A0A061AHZ1</accession>
<evidence type="ECO:0000256" key="3">
    <source>
        <dbReference type="ARBA" id="ARBA00022741"/>
    </source>
</evidence>
<protein>
    <submittedName>
        <fullName evidence="8">CYFA0S01e08372g1_1</fullName>
    </submittedName>
</protein>
<reference evidence="8" key="1">
    <citation type="journal article" date="2014" name="Genome Announc.">
        <title>Genome sequence of the yeast Cyberlindnera fabianii (Hansenula fabianii).</title>
        <authorList>
            <person name="Freel K.C."/>
            <person name="Sarilar V."/>
            <person name="Neuveglise C."/>
            <person name="Devillers H."/>
            <person name="Friedrich A."/>
            <person name="Schacherer J."/>
        </authorList>
    </citation>
    <scope>NUCLEOTIDE SEQUENCE</scope>
    <source>
        <strain evidence="8">YJS4271</strain>
    </source>
</reference>
<dbReference type="FunFam" id="3.10.20.30:FF:000029">
    <property type="entry name" value="Obg-like ATPase 1"/>
    <property type="match status" value="1"/>
</dbReference>
<dbReference type="CDD" id="cd01900">
    <property type="entry name" value="YchF"/>
    <property type="match status" value="1"/>
</dbReference>
<dbReference type="FunFam" id="1.10.150.300:FF:000001">
    <property type="entry name" value="Ribosome-binding ATPase YchF"/>
    <property type="match status" value="1"/>
</dbReference>
<feature type="compositionally biased region" description="Low complexity" evidence="6">
    <location>
        <begin position="29"/>
        <end position="38"/>
    </location>
</feature>
<keyword evidence="5" id="KW-0460">Magnesium</keyword>
<dbReference type="InterPro" id="IPR006073">
    <property type="entry name" value="GTP-bd"/>
</dbReference>
<proteinExistence type="predicted"/>
<dbReference type="InterPro" id="IPR012675">
    <property type="entry name" value="Beta-grasp_dom_sf"/>
</dbReference>
<feature type="region of interest" description="Disordered" evidence="6">
    <location>
        <begin position="18"/>
        <end position="40"/>
    </location>
</feature>
<dbReference type="EMBL" id="LK052886">
    <property type="protein sequence ID" value="CDR37200.1"/>
    <property type="molecule type" value="Genomic_DNA"/>
</dbReference>
<dbReference type="InterPro" id="IPR027417">
    <property type="entry name" value="P-loop_NTPase"/>
</dbReference>
<dbReference type="GO" id="GO:0005525">
    <property type="term" value="F:GTP binding"/>
    <property type="evidence" value="ECO:0007669"/>
    <property type="project" value="InterPro"/>
</dbReference>
<dbReference type="PIRSF" id="PIRSF006641">
    <property type="entry name" value="CHP00092"/>
    <property type="match status" value="1"/>
</dbReference>
<evidence type="ECO:0000256" key="4">
    <source>
        <dbReference type="ARBA" id="ARBA00022840"/>
    </source>
</evidence>
<evidence type="ECO:0000256" key="2">
    <source>
        <dbReference type="ARBA" id="ARBA00022723"/>
    </source>
</evidence>
<dbReference type="NCBIfam" id="TIGR00092">
    <property type="entry name" value="redox-regulated ATPase YchF"/>
    <property type="match status" value="1"/>
</dbReference>
<feature type="domain" description="OBG-type G" evidence="7">
    <location>
        <begin position="51"/>
        <end position="324"/>
    </location>
</feature>
<dbReference type="PANTHER" id="PTHR23305">
    <property type="entry name" value="OBG GTPASE FAMILY"/>
    <property type="match status" value="1"/>
</dbReference>
<dbReference type="Pfam" id="PF06071">
    <property type="entry name" value="YchF-GTPase_C"/>
    <property type="match status" value="1"/>
</dbReference>
<dbReference type="PhylomeDB" id="A0A061AHZ1"/>
<dbReference type="GO" id="GO:0005524">
    <property type="term" value="F:ATP binding"/>
    <property type="evidence" value="ECO:0007669"/>
    <property type="project" value="UniProtKB-KW"/>
</dbReference>
<dbReference type="InterPro" id="IPR023192">
    <property type="entry name" value="TGS-like_dom_sf"/>
</dbReference>
<evidence type="ECO:0000256" key="5">
    <source>
        <dbReference type="ARBA" id="ARBA00022842"/>
    </source>
</evidence>
<dbReference type="GO" id="GO:0016887">
    <property type="term" value="F:ATP hydrolysis activity"/>
    <property type="evidence" value="ECO:0007669"/>
    <property type="project" value="InterPro"/>
</dbReference>
<dbReference type="Gene3D" id="3.10.20.30">
    <property type="match status" value="1"/>
</dbReference>
<dbReference type="InterPro" id="IPR013029">
    <property type="entry name" value="YchF_C"/>
</dbReference>
<organism evidence="8">
    <name type="scientific">Cyberlindnera fabianii</name>
    <name type="common">Yeast</name>
    <name type="synonym">Hansenula fabianii</name>
    <dbReference type="NCBI Taxonomy" id="36022"/>
    <lineage>
        <taxon>Eukaryota</taxon>
        <taxon>Fungi</taxon>
        <taxon>Dikarya</taxon>
        <taxon>Ascomycota</taxon>
        <taxon>Saccharomycotina</taxon>
        <taxon>Saccharomycetes</taxon>
        <taxon>Phaffomycetales</taxon>
        <taxon>Phaffomycetaceae</taxon>
        <taxon>Cyberlindnera</taxon>
    </lineage>
</organism>
<dbReference type="OrthoDB" id="424823at2759"/>
<dbReference type="Pfam" id="PF01926">
    <property type="entry name" value="MMR_HSR1"/>
    <property type="match status" value="1"/>
</dbReference>
<dbReference type="PRINTS" id="PR00326">
    <property type="entry name" value="GTP1OBG"/>
</dbReference>
<keyword evidence="3" id="KW-0547">Nucleotide-binding</keyword>
<keyword evidence="4" id="KW-0067">ATP-binding</keyword>
<dbReference type="InterPro" id="IPR031167">
    <property type="entry name" value="G_OBG"/>
</dbReference>
<evidence type="ECO:0000259" key="7">
    <source>
        <dbReference type="PROSITE" id="PS51710"/>
    </source>
</evidence>
<gene>
    <name evidence="8" type="ORF">CYFA0S_01e08372g</name>
</gene>
<evidence type="ECO:0000256" key="6">
    <source>
        <dbReference type="SAM" id="MobiDB-lite"/>
    </source>
</evidence>
<comment type="cofactor">
    <cofactor evidence="1">
        <name>Mg(2+)</name>
        <dbReference type="ChEBI" id="CHEBI:18420"/>
    </cofactor>
</comment>
<keyword evidence="2" id="KW-0479">Metal-binding</keyword>
<evidence type="ECO:0000256" key="1">
    <source>
        <dbReference type="ARBA" id="ARBA00001946"/>
    </source>
</evidence>
<dbReference type="PROSITE" id="PS51710">
    <property type="entry name" value="G_OBG"/>
    <property type="match status" value="1"/>
</dbReference>
<evidence type="ECO:0000313" key="8">
    <source>
        <dbReference type="EMBL" id="CDR37200.1"/>
    </source>
</evidence>
<dbReference type="GO" id="GO:0005737">
    <property type="term" value="C:cytoplasm"/>
    <property type="evidence" value="ECO:0007669"/>
    <property type="project" value="TreeGrafter"/>
</dbReference>
<sequence length="416" mass="46598">MFPLRQSRRFFHTTLVQLAKKPSKKGKASKSSNTSSSSNIHALLGRSSSKLSVGIVGLANVGKSTFFQSITKSTLGNPNNYPFATVDPEEALYKVPSEKLDTLASIYGSEKVFPSYLKIVDIAGLVRNASKGEGLGNQFLNDIRNVDGIFQVVRGFDDEEVTHVELTVDPVRDLEIVSDELLLKDLDTVEGALERNKKGMKSMKANDRKEIERENEILEKLSEIMMEKGRLLNHTGWTEEEVNVVNQHKFLTAKPTLYLLNVSKEDYLSGQNKYFDDVKAWLKEHSPNEKVVMFSADHEHDFVESTQRSSVIDDMVKEMKSLLNLISFYTCGPIEAREWNVKLGSSAPEGAGMIHTDLQKGFLNCSVWKYDNIVENKDMVVKGVVDKSVKFDKHGKGYEIEDGDIMLIHAVGGKAR</sequence>
<dbReference type="InterPro" id="IPR041706">
    <property type="entry name" value="YchF_N"/>
</dbReference>
<dbReference type="GO" id="GO:0046872">
    <property type="term" value="F:metal ion binding"/>
    <property type="evidence" value="ECO:0007669"/>
    <property type="project" value="UniProtKB-KW"/>
</dbReference>